<dbReference type="OMA" id="FLMDTMN"/>
<organism evidence="1 2">
    <name type="scientific">Zostera marina</name>
    <name type="common">Eelgrass</name>
    <dbReference type="NCBI Taxonomy" id="29655"/>
    <lineage>
        <taxon>Eukaryota</taxon>
        <taxon>Viridiplantae</taxon>
        <taxon>Streptophyta</taxon>
        <taxon>Embryophyta</taxon>
        <taxon>Tracheophyta</taxon>
        <taxon>Spermatophyta</taxon>
        <taxon>Magnoliopsida</taxon>
        <taxon>Liliopsida</taxon>
        <taxon>Zosteraceae</taxon>
        <taxon>Zostera</taxon>
    </lineage>
</organism>
<sequence length="336" mass="37582">MAVEKNGVTAVESDGAISRKSVKKLHFGVSWEEKEDAVMEITRIAAEGGHLWRKALADLGVIPCLVSMLDSDDQRRRRLIFRALVELTNGTYSNKILMMEAGVLVKLKTTNKDESKTPDEFLHLLLSISSLDITTNLSSGEILLPFLSDLLTSTTTTTDVKLISLIALCNLSTKLRYIKPIVSNGLIPVLLNLLLCDKLSALSKRALSVLGNIVVTETGRRAITASPIVPECFVKIMRWEDQFSCQEIAAFILIFLGQKSLDQRTKMAASGVVPALMEVTLLGSELAKRRALKLLEWFRDNRVGRDKRREHDFKDMVKLSLHKNMEIIQSRGKYRT</sequence>
<proteinExistence type="predicted"/>
<dbReference type="Gene3D" id="1.25.10.10">
    <property type="entry name" value="Leucine-rich Repeat Variant"/>
    <property type="match status" value="1"/>
</dbReference>
<evidence type="ECO:0000313" key="1">
    <source>
        <dbReference type="EMBL" id="KMZ58245.1"/>
    </source>
</evidence>
<dbReference type="SUPFAM" id="SSF48371">
    <property type="entry name" value="ARM repeat"/>
    <property type="match status" value="1"/>
</dbReference>
<dbReference type="EMBL" id="LFYR01001962">
    <property type="protein sequence ID" value="KMZ58245.1"/>
    <property type="molecule type" value="Genomic_DNA"/>
</dbReference>
<keyword evidence="2" id="KW-1185">Reference proteome</keyword>
<evidence type="ECO:0000313" key="2">
    <source>
        <dbReference type="Proteomes" id="UP000036987"/>
    </source>
</evidence>
<reference evidence="2" key="1">
    <citation type="journal article" date="2016" name="Nature">
        <title>The genome of the seagrass Zostera marina reveals angiosperm adaptation to the sea.</title>
        <authorList>
            <person name="Olsen J.L."/>
            <person name="Rouze P."/>
            <person name="Verhelst B."/>
            <person name="Lin Y.-C."/>
            <person name="Bayer T."/>
            <person name="Collen J."/>
            <person name="Dattolo E."/>
            <person name="De Paoli E."/>
            <person name="Dittami S."/>
            <person name="Maumus F."/>
            <person name="Michel G."/>
            <person name="Kersting A."/>
            <person name="Lauritano C."/>
            <person name="Lohaus R."/>
            <person name="Toepel M."/>
            <person name="Tonon T."/>
            <person name="Vanneste K."/>
            <person name="Amirebrahimi M."/>
            <person name="Brakel J."/>
            <person name="Bostroem C."/>
            <person name="Chovatia M."/>
            <person name="Grimwood J."/>
            <person name="Jenkins J.W."/>
            <person name="Jueterbock A."/>
            <person name="Mraz A."/>
            <person name="Stam W.T."/>
            <person name="Tice H."/>
            <person name="Bornberg-Bauer E."/>
            <person name="Green P.J."/>
            <person name="Pearson G.A."/>
            <person name="Procaccini G."/>
            <person name="Duarte C.M."/>
            <person name="Schmutz J."/>
            <person name="Reusch T.B.H."/>
            <person name="Van de Peer Y."/>
        </authorList>
    </citation>
    <scope>NUCLEOTIDE SEQUENCE [LARGE SCALE GENOMIC DNA]</scope>
    <source>
        <strain evidence="2">cv. Finnish</strain>
    </source>
</reference>
<dbReference type="AlphaFoldDB" id="A0A0K9NQK5"/>
<gene>
    <name evidence="1" type="ORF">ZOSMA_78G00110</name>
</gene>
<evidence type="ECO:0008006" key="3">
    <source>
        <dbReference type="Google" id="ProtNLM"/>
    </source>
</evidence>
<dbReference type="PANTHER" id="PTHR46700">
    <property type="entry name" value="ARM REPEAT SUPERFAMILY PROTEIN"/>
    <property type="match status" value="1"/>
</dbReference>
<dbReference type="Proteomes" id="UP000036987">
    <property type="component" value="Unassembled WGS sequence"/>
</dbReference>
<dbReference type="OrthoDB" id="777117at2759"/>
<dbReference type="InterPro" id="IPR016024">
    <property type="entry name" value="ARM-type_fold"/>
</dbReference>
<name>A0A0K9NQK5_ZOSMR</name>
<dbReference type="InterPro" id="IPR011989">
    <property type="entry name" value="ARM-like"/>
</dbReference>
<comment type="caution">
    <text evidence="1">The sequence shown here is derived from an EMBL/GenBank/DDBJ whole genome shotgun (WGS) entry which is preliminary data.</text>
</comment>
<protein>
    <recommendedName>
        <fullName evidence="3">U-box domain-containing protein</fullName>
    </recommendedName>
</protein>
<accession>A0A0K9NQK5</accession>
<dbReference type="PANTHER" id="PTHR46700:SF2">
    <property type="entry name" value="ARM REPEAT SUPERFAMILY PROTEIN"/>
    <property type="match status" value="1"/>
</dbReference>